<dbReference type="InterPro" id="IPR000182">
    <property type="entry name" value="GNAT_dom"/>
</dbReference>
<dbReference type="PROSITE" id="PS51186">
    <property type="entry name" value="GNAT"/>
    <property type="match status" value="1"/>
</dbReference>
<name>A0A1H6S7B8_9FLAO</name>
<dbReference type="STRING" id="402734.SAMN05660918_1061"/>
<proteinExistence type="predicted"/>
<dbReference type="Gene3D" id="3.40.630.30">
    <property type="match status" value="1"/>
</dbReference>
<dbReference type="AlphaFoldDB" id="A0A1H6S7B8"/>
<dbReference type="InterPro" id="IPR016181">
    <property type="entry name" value="Acyl_CoA_acyltransferase"/>
</dbReference>
<dbReference type="EMBL" id="FNYA01000002">
    <property type="protein sequence ID" value="SEI59332.1"/>
    <property type="molecule type" value="Genomic_DNA"/>
</dbReference>
<dbReference type="RefSeq" id="WP_218141440.1">
    <property type="nucleotide sequence ID" value="NZ_CBCSJU010000005.1"/>
</dbReference>
<organism evidence="2 3">
    <name type="scientific">Flavobacterium terrigena</name>
    <dbReference type="NCBI Taxonomy" id="402734"/>
    <lineage>
        <taxon>Bacteria</taxon>
        <taxon>Pseudomonadati</taxon>
        <taxon>Bacteroidota</taxon>
        <taxon>Flavobacteriia</taxon>
        <taxon>Flavobacteriales</taxon>
        <taxon>Flavobacteriaceae</taxon>
        <taxon>Flavobacterium</taxon>
    </lineage>
</organism>
<feature type="domain" description="N-acetyltransferase" evidence="1">
    <location>
        <begin position="12"/>
        <end position="167"/>
    </location>
</feature>
<dbReference type="SUPFAM" id="SSF55729">
    <property type="entry name" value="Acyl-CoA N-acyltransferases (Nat)"/>
    <property type="match status" value="1"/>
</dbReference>
<protein>
    <recommendedName>
        <fullName evidence="1">N-acetyltransferase domain-containing protein</fullName>
    </recommendedName>
</protein>
<dbReference type="Proteomes" id="UP000199702">
    <property type="component" value="Unassembled WGS sequence"/>
</dbReference>
<sequence>MNLQPTLANELVQIIPLKEADFDELFAIASDELLWEQHPEKDRYKKEVFLKLFQEAIQSGTAFKVIDVKTGNTIGSTRYYEYNEKEKSVAIGYTYIDRKYWATPYNRALKNLMINYAFQFVERIIFHVGDTNFRSQKAVEKLGAILSETFLNKETGKTHFTFSLTKENWK</sequence>
<dbReference type="PANTHER" id="PTHR43610:SF1">
    <property type="entry name" value="N-ACETYLTRANSFERASE DOMAIN-CONTAINING PROTEIN"/>
    <property type="match status" value="1"/>
</dbReference>
<reference evidence="3" key="1">
    <citation type="submission" date="2016-10" db="EMBL/GenBank/DDBJ databases">
        <authorList>
            <person name="Varghese N."/>
            <person name="Submissions S."/>
        </authorList>
    </citation>
    <scope>NUCLEOTIDE SEQUENCE [LARGE SCALE GENOMIC DNA]</scope>
    <source>
        <strain evidence="3">DSM 17934</strain>
    </source>
</reference>
<keyword evidence="3" id="KW-1185">Reference proteome</keyword>
<evidence type="ECO:0000259" key="1">
    <source>
        <dbReference type="PROSITE" id="PS51186"/>
    </source>
</evidence>
<evidence type="ECO:0000313" key="3">
    <source>
        <dbReference type="Proteomes" id="UP000199702"/>
    </source>
</evidence>
<dbReference type="PANTHER" id="PTHR43610">
    <property type="entry name" value="BLL6696 PROTEIN"/>
    <property type="match status" value="1"/>
</dbReference>
<gene>
    <name evidence="2" type="ORF">SAMN05660918_1061</name>
</gene>
<dbReference type="GO" id="GO:0016747">
    <property type="term" value="F:acyltransferase activity, transferring groups other than amino-acyl groups"/>
    <property type="evidence" value="ECO:0007669"/>
    <property type="project" value="InterPro"/>
</dbReference>
<accession>A0A1H6S7B8</accession>
<dbReference type="Pfam" id="PF13302">
    <property type="entry name" value="Acetyltransf_3"/>
    <property type="match status" value="1"/>
</dbReference>
<evidence type="ECO:0000313" key="2">
    <source>
        <dbReference type="EMBL" id="SEI59332.1"/>
    </source>
</evidence>